<dbReference type="HAMAP" id="MF_00382">
    <property type="entry name" value="Ribosomal_bL20"/>
    <property type="match status" value="1"/>
</dbReference>
<evidence type="ECO:0000256" key="1">
    <source>
        <dbReference type="ARBA" id="ARBA00007698"/>
    </source>
</evidence>
<keyword evidence="5 6" id="KW-0699">rRNA-binding</keyword>
<keyword evidence="3 5" id="KW-0687">Ribonucleoprotein</keyword>
<dbReference type="GO" id="GO:0005840">
    <property type="term" value="C:ribosome"/>
    <property type="evidence" value="ECO:0007669"/>
    <property type="project" value="UniProtKB-KW"/>
</dbReference>
<dbReference type="PRINTS" id="PR00062">
    <property type="entry name" value="RIBOSOMALL20"/>
</dbReference>
<organism evidence="7 8">
    <name type="scientific">Candidatus Harrisonbacteria bacterium CG10_big_fil_rev_8_21_14_0_10_38_8</name>
    <dbReference type="NCBI Taxonomy" id="1974582"/>
    <lineage>
        <taxon>Bacteria</taxon>
        <taxon>Candidatus Harrisoniibacteriota</taxon>
    </lineage>
</organism>
<dbReference type="GO" id="GO:0019843">
    <property type="term" value="F:rRNA binding"/>
    <property type="evidence" value="ECO:0007669"/>
    <property type="project" value="UniProtKB-UniRule"/>
</dbReference>
<dbReference type="EMBL" id="PFAY01000028">
    <property type="protein sequence ID" value="PIT92913.1"/>
    <property type="molecule type" value="Genomic_DNA"/>
</dbReference>
<dbReference type="SUPFAM" id="SSF74731">
    <property type="entry name" value="Ribosomal protein L20"/>
    <property type="match status" value="1"/>
</dbReference>
<name>A0A2M6WJH0_9BACT</name>
<dbReference type="PANTHER" id="PTHR10986">
    <property type="entry name" value="39S RIBOSOMAL PROTEIN L20"/>
    <property type="match status" value="1"/>
</dbReference>
<protein>
    <recommendedName>
        <fullName evidence="4 5">Large ribosomal subunit protein bL20</fullName>
    </recommendedName>
</protein>
<evidence type="ECO:0000313" key="8">
    <source>
        <dbReference type="Proteomes" id="UP000229112"/>
    </source>
</evidence>
<sequence>MPRVKRGTTSNKTRKNILKYTKGFRWGRKSKERLANEALLHAFSHMFKGRKEKKRNFRTLWNNKIGAAVKPLGMNYSRFIDSLKKNNITLDRKILADLAENQPEVFTKIVEQTKNTS</sequence>
<dbReference type="GO" id="GO:1990904">
    <property type="term" value="C:ribonucleoprotein complex"/>
    <property type="evidence" value="ECO:0007669"/>
    <property type="project" value="UniProtKB-KW"/>
</dbReference>
<dbReference type="AlphaFoldDB" id="A0A2M6WJH0"/>
<dbReference type="NCBIfam" id="TIGR01032">
    <property type="entry name" value="rplT_bact"/>
    <property type="match status" value="1"/>
</dbReference>
<proteinExistence type="inferred from homology"/>
<evidence type="ECO:0000256" key="3">
    <source>
        <dbReference type="ARBA" id="ARBA00023274"/>
    </source>
</evidence>
<dbReference type="InterPro" id="IPR035566">
    <property type="entry name" value="Ribosomal_protein_bL20_C"/>
</dbReference>
<accession>A0A2M6WJH0</accession>
<comment type="similarity">
    <text evidence="1 5 6">Belongs to the bacterial ribosomal protein bL20 family.</text>
</comment>
<comment type="caution">
    <text evidence="7">The sequence shown here is derived from an EMBL/GenBank/DDBJ whole genome shotgun (WGS) entry which is preliminary data.</text>
</comment>
<dbReference type="GO" id="GO:0003735">
    <property type="term" value="F:structural constituent of ribosome"/>
    <property type="evidence" value="ECO:0007669"/>
    <property type="project" value="InterPro"/>
</dbReference>
<keyword evidence="5 6" id="KW-0694">RNA-binding</keyword>
<dbReference type="FunFam" id="1.10.1900.20:FF:000001">
    <property type="entry name" value="50S ribosomal protein L20"/>
    <property type="match status" value="1"/>
</dbReference>
<dbReference type="Proteomes" id="UP000229112">
    <property type="component" value="Unassembled WGS sequence"/>
</dbReference>
<dbReference type="GO" id="GO:0000027">
    <property type="term" value="P:ribosomal large subunit assembly"/>
    <property type="evidence" value="ECO:0007669"/>
    <property type="project" value="UniProtKB-UniRule"/>
</dbReference>
<dbReference type="GO" id="GO:0006412">
    <property type="term" value="P:translation"/>
    <property type="evidence" value="ECO:0007669"/>
    <property type="project" value="InterPro"/>
</dbReference>
<evidence type="ECO:0000256" key="4">
    <source>
        <dbReference type="ARBA" id="ARBA00035172"/>
    </source>
</evidence>
<dbReference type="Pfam" id="PF00453">
    <property type="entry name" value="Ribosomal_L20"/>
    <property type="match status" value="1"/>
</dbReference>
<evidence type="ECO:0000256" key="2">
    <source>
        <dbReference type="ARBA" id="ARBA00022980"/>
    </source>
</evidence>
<evidence type="ECO:0000256" key="6">
    <source>
        <dbReference type="RuleBase" id="RU000560"/>
    </source>
</evidence>
<evidence type="ECO:0000313" key="7">
    <source>
        <dbReference type="EMBL" id="PIT92913.1"/>
    </source>
</evidence>
<dbReference type="InterPro" id="IPR005813">
    <property type="entry name" value="Ribosomal_bL20"/>
</dbReference>
<dbReference type="Gene3D" id="1.10.1900.20">
    <property type="entry name" value="Ribosomal protein L20"/>
    <property type="match status" value="1"/>
</dbReference>
<dbReference type="CDD" id="cd07026">
    <property type="entry name" value="Ribosomal_L20"/>
    <property type="match status" value="1"/>
</dbReference>
<reference evidence="8" key="1">
    <citation type="submission" date="2017-09" db="EMBL/GenBank/DDBJ databases">
        <title>Depth-based differentiation of microbial function through sediment-hosted aquifers and enrichment of novel symbionts in the deep terrestrial subsurface.</title>
        <authorList>
            <person name="Probst A.J."/>
            <person name="Ladd B."/>
            <person name="Jarett J.K."/>
            <person name="Geller-Mcgrath D.E."/>
            <person name="Sieber C.M.K."/>
            <person name="Emerson J.B."/>
            <person name="Anantharaman K."/>
            <person name="Thomas B.C."/>
            <person name="Malmstrom R."/>
            <person name="Stieglmeier M."/>
            <person name="Klingl A."/>
            <person name="Woyke T."/>
            <person name="Ryan C.M."/>
            <person name="Banfield J.F."/>
        </authorList>
    </citation>
    <scope>NUCLEOTIDE SEQUENCE [LARGE SCALE GENOMIC DNA]</scope>
</reference>
<keyword evidence="2 5" id="KW-0689">Ribosomal protein</keyword>
<evidence type="ECO:0000256" key="5">
    <source>
        <dbReference type="HAMAP-Rule" id="MF_00382"/>
    </source>
</evidence>
<dbReference type="Gene3D" id="6.10.160.10">
    <property type="match status" value="1"/>
</dbReference>
<gene>
    <name evidence="5" type="primary">rplT</name>
    <name evidence="7" type="ORF">COU06_02770</name>
</gene>
<comment type="function">
    <text evidence="5 6">Binds directly to 23S ribosomal RNA and is necessary for the in vitro assembly process of the 50S ribosomal subunit. It is not involved in the protein synthesizing functions of that subunit.</text>
</comment>